<accession>A0ABX0SKB1</accession>
<reference evidence="2 3" key="1">
    <citation type="submission" date="2020-02" db="EMBL/GenBank/DDBJ databases">
        <title>Sequencing the genomes of 1000 actinobacteria strains.</title>
        <authorList>
            <person name="Klenk H.-P."/>
        </authorList>
    </citation>
    <scope>NUCLEOTIDE SEQUENCE [LARGE SCALE GENOMIC DNA]</scope>
    <source>
        <strain evidence="2 3">DSM 19609</strain>
    </source>
</reference>
<keyword evidence="3" id="KW-1185">Reference proteome</keyword>
<evidence type="ECO:0000313" key="3">
    <source>
        <dbReference type="Proteomes" id="UP000749311"/>
    </source>
</evidence>
<protein>
    <submittedName>
        <fullName evidence="2">Uncharacterized protein</fullName>
    </submittedName>
</protein>
<dbReference type="EMBL" id="JAAMOZ010000005">
    <property type="protein sequence ID" value="NIH58798.1"/>
    <property type="molecule type" value="Genomic_DNA"/>
</dbReference>
<keyword evidence="1" id="KW-0812">Transmembrane</keyword>
<comment type="caution">
    <text evidence="2">The sequence shown here is derived from an EMBL/GenBank/DDBJ whole genome shotgun (WGS) entry which is preliminary data.</text>
</comment>
<sequence length="195" mass="21260">MDSEILASEQRHHRRFRRIYRSALFVILAAAVFGLVVAGFKIGARTGWIVTVGLVVIALVLVGMHFWLGRRDEDALASSGPWSFGQVYSGHQQRAIWNAMGQVLTGQRMSVTRVTSTTALCERPGSFLYRKGVHLVDVRESADHPGWFVVTVFASPDLPTTITDFGRGAGINHALLAAVPGHRKPGDPELADVAS</sequence>
<evidence type="ECO:0000256" key="1">
    <source>
        <dbReference type="SAM" id="Phobius"/>
    </source>
</evidence>
<dbReference type="Proteomes" id="UP000749311">
    <property type="component" value="Unassembled WGS sequence"/>
</dbReference>
<proteinExistence type="predicted"/>
<name>A0ABX0SKB1_9ACTN</name>
<gene>
    <name evidence="2" type="ORF">FB473_003499</name>
</gene>
<evidence type="ECO:0000313" key="2">
    <source>
        <dbReference type="EMBL" id="NIH58798.1"/>
    </source>
</evidence>
<organism evidence="2 3">
    <name type="scientific">Brooklawnia cerclae</name>
    <dbReference type="NCBI Taxonomy" id="349934"/>
    <lineage>
        <taxon>Bacteria</taxon>
        <taxon>Bacillati</taxon>
        <taxon>Actinomycetota</taxon>
        <taxon>Actinomycetes</taxon>
        <taxon>Propionibacteriales</taxon>
        <taxon>Propionibacteriaceae</taxon>
        <taxon>Brooklawnia</taxon>
    </lineage>
</organism>
<feature type="transmembrane region" description="Helical" evidence="1">
    <location>
        <begin position="20"/>
        <end position="42"/>
    </location>
</feature>
<keyword evidence="1" id="KW-0472">Membrane</keyword>
<feature type="transmembrane region" description="Helical" evidence="1">
    <location>
        <begin position="48"/>
        <end position="68"/>
    </location>
</feature>
<keyword evidence="1" id="KW-1133">Transmembrane helix</keyword>
<dbReference type="RefSeq" id="WP_167171963.1">
    <property type="nucleotide sequence ID" value="NZ_BAAAOO010000006.1"/>
</dbReference>